<evidence type="ECO:0000313" key="4">
    <source>
        <dbReference type="Proteomes" id="UP000605427"/>
    </source>
</evidence>
<sequence length="205" mass="22927">MKGREDGGHRAGMRWNPHEQRPDEKKGGPLRPEDRHSETFDLDDFPDLDELLQEASLDLPEMDAERMNRGVMDRIYEESPWLLPGEAKTYASQHRFRSRAAVWIAALLAVFLVSFIYLAGWGVPDRERSAAQEVPAGVIVQPLTVQAGISESADTESDEQMSGRGIIEPLVAQIGPTHPQYWMFLSLTGMGLALLSLSRIAAMRK</sequence>
<protein>
    <recommendedName>
        <fullName evidence="5">Transmembrane anti-sigma factor</fullName>
    </recommendedName>
</protein>
<accession>A0ABQ1ZN19</accession>
<feature type="compositionally biased region" description="Basic and acidic residues" evidence="1">
    <location>
        <begin position="16"/>
        <end position="39"/>
    </location>
</feature>
<proteinExistence type="predicted"/>
<dbReference type="EMBL" id="BMDD01000001">
    <property type="protein sequence ID" value="GGH72115.1"/>
    <property type="molecule type" value="Genomic_DNA"/>
</dbReference>
<feature type="transmembrane region" description="Helical" evidence="2">
    <location>
        <begin position="100"/>
        <end position="119"/>
    </location>
</feature>
<dbReference type="RefSeq" id="WP_172239897.1">
    <property type="nucleotide sequence ID" value="NZ_BMDD01000001.1"/>
</dbReference>
<dbReference type="Proteomes" id="UP000605427">
    <property type="component" value="Unassembled WGS sequence"/>
</dbReference>
<keyword evidence="2" id="KW-0812">Transmembrane</keyword>
<feature type="transmembrane region" description="Helical" evidence="2">
    <location>
        <begin position="181"/>
        <end position="202"/>
    </location>
</feature>
<name>A0ABQ1ZN19_9BACL</name>
<evidence type="ECO:0000256" key="2">
    <source>
        <dbReference type="SAM" id="Phobius"/>
    </source>
</evidence>
<evidence type="ECO:0000313" key="3">
    <source>
        <dbReference type="EMBL" id="GGH72115.1"/>
    </source>
</evidence>
<comment type="caution">
    <text evidence="3">The sequence shown here is derived from an EMBL/GenBank/DDBJ whole genome shotgun (WGS) entry which is preliminary data.</text>
</comment>
<reference evidence="4" key="1">
    <citation type="journal article" date="2019" name="Int. J. Syst. Evol. Microbiol.">
        <title>The Global Catalogue of Microorganisms (GCM) 10K type strain sequencing project: providing services to taxonomists for standard genome sequencing and annotation.</title>
        <authorList>
            <consortium name="The Broad Institute Genomics Platform"/>
            <consortium name="The Broad Institute Genome Sequencing Center for Infectious Disease"/>
            <person name="Wu L."/>
            <person name="Ma J."/>
        </authorList>
    </citation>
    <scope>NUCLEOTIDE SEQUENCE [LARGE SCALE GENOMIC DNA]</scope>
    <source>
        <strain evidence="4">CCM 8702</strain>
    </source>
</reference>
<keyword evidence="2" id="KW-1133">Transmembrane helix</keyword>
<gene>
    <name evidence="3" type="ORF">GCM10007362_09880</name>
</gene>
<keyword evidence="2" id="KW-0472">Membrane</keyword>
<keyword evidence="4" id="KW-1185">Reference proteome</keyword>
<evidence type="ECO:0008006" key="5">
    <source>
        <dbReference type="Google" id="ProtNLM"/>
    </source>
</evidence>
<organism evidence="3 4">
    <name type="scientific">Saccharibacillus endophyticus</name>
    <dbReference type="NCBI Taxonomy" id="2060666"/>
    <lineage>
        <taxon>Bacteria</taxon>
        <taxon>Bacillati</taxon>
        <taxon>Bacillota</taxon>
        <taxon>Bacilli</taxon>
        <taxon>Bacillales</taxon>
        <taxon>Paenibacillaceae</taxon>
        <taxon>Saccharibacillus</taxon>
    </lineage>
</organism>
<evidence type="ECO:0000256" key="1">
    <source>
        <dbReference type="SAM" id="MobiDB-lite"/>
    </source>
</evidence>
<feature type="region of interest" description="Disordered" evidence="1">
    <location>
        <begin position="1"/>
        <end position="43"/>
    </location>
</feature>